<protein>
    <submittedName>
        <fullName evidence="2">Uncharacterized protein</fullName>
    </submittedName>
</protein>
<dbReference type="AlphaFoldDB" id="H2CJR4"/>
<proteinExistence type="predicted"/>
<feature type="transmembrane region" description="Helical" evidence="1">
    <location>
        <begin position="108"/>
        <end position="125"/>
    </location>
</feature>
<reference evidence="2 3" key="1">
    <citation type="submission" date="2011-10" db="EMBL/GenBank/DDBJ databases">
        <title>The Improved High-Quality Draft genome of Leptonema illini DSM 21528.</title>
        <authorList>
            <consortium name="US DOE Joint Genome Institute (JGI-PGF)"/>
            <person name="Lucas S."/>
            <person name="Copeland A."/>
            <person name="Lapidus A."/>
            <person name="Glavina del Rio T."/>
            <person name="Dalin E."/>
            <person name="Tice H."/>
            <person name="Bruce D."/>
            <person name="Goodwin L."/>
            <person name="Pitluck S."/>
            <person name="Peters L."/>
            <person name="Mikhailova N."/>
            <person name="Held B."/>
            <person name="Kyrpides N."/>
            <person name="Mavromatis K."/>
            <person name="Ivanova N."/>
            <person name="Markowitz V."/>
            <person name="Cheng J.-F."/>
            <person name="Hugenholtz P."/>
            <person name="Woyke T."/>
            <person name="Wu D."/>
            <person name="Gronow S."/>
            <person name="Wellnitz S."/>
            <person name="Brambilla E.-M."/>
            <person name="Klenk H.-P."/>
            <person name="Eisen J.A."/>
        </authorList>
    </citation>
    <scope>NUCLEOTIDE SEQUENCE [LARGE SCALE GENOMIC DNA]</scope>
    <source>
        <strain evidence="2 3">DSM 21528</strain>
    </source>
</reference>
<dbReference type="Proteomes" id="UP000005737">
    <property type="component" value="Unassembled WGS sequence"/>
</dbReference>
<keyword evidence="1" id="KW-0472">Membrane</keyword>
<name>H2CJR4_9LEPT</name>
<dbReference type="STRING" id="183.GCA_002009735_00572"/>
<evidence type="ECO:0000313" key="2">
    <source>
        <dbReference type="EMBL" id="EHQ04978.1"/>
    </source>
</evidence>
<keyword evidence="3" id="KW-1185">Reference proteome</keyword>
<keyword evidence="1" id="KW-0812">Transmembrane</keyword>
<keyword evidence="1" id="KW-1133">Transmembrane helix</keyword>
<organism evidence="2 3">
    <name type="scientific">Leptonema illini DSM 21528</name>
    <dbReference type="NCBI Taxonomy" id="929563"/>
    <lineage>
        <taxon>Bacteria</taxon>
        <taxon>Pseudomonadati</taxon>
        <taxon>Spirochaetota</taxon>
        <taxon>Spirochaetia</taxon>
        <taxon>Leptospirales</taxon>
        <taxon>Leptospiraceae</taxon>
        <taxon>Leptonema</taxon>
    </lineage>
</organism>
<dbReference type="EMBL" id="JH597773">
    <property type="protein sequence ID" value="EHQ04978.1"/>
    <property type="molecule type" value="Genomic_DNA"/>
</dbReference>
<sequence>MKRISYIAIAAFISPLAATLLAVLDLSLQEFVNQFWFDIDILDKIACGLPWYLPFYLFLISPVVFVATVLALNISHRSSHTHRILAGTLFIALLIVSLLFVFQGPCTLLYRLASAILLFSGVYLLRPFRFLFGEEAGFPSRPFSILFIILIIVVILLFLIAPNIEHCIKGKCFGAL</sequence>
<evidence type="ECO:0000313" key="3">
    <source>
        <dbReference type="Proteomes" id="UP000005737"/>
    </source>
</evidence>
<feature type="transmembrane region" description="Helical" evidence="1">
    <location>
        <begin position="51"/>
        <end position="72"/>
    </location>
</feature>
<gene>
    <name evidence="2" type="ORF">Lepil_0271</name>
</gene>
<dbReference type="HOGENOM" id="CLU_1523358_0_0_12"/>
<feature type="transmembrane region" description="Helical" evidence="1">
    <location>
        <begin position="145"/>
        <end position="164"/>
    </location>
</feature>
<accession>H2CJR4</accession>
<dbReference type="RefSeq" id="WP_002769196.1">
    <property type="nucleotide sequence ID" value="NZ_JH597773.1"/>
</dbReference>
<feature type="transmembrane region" description="Helical" evidence="1">
    <location>
        <begin position="84"/>
        <end position="102"/>
    </location>
</feature>
<evidence type="ECO:0000256" key="1">
    <source>
        <dbReference type="SAM" id="Phobius"/>
    </source>
</evidence>